<dbReference type="RefSeq" id="WP_143420216.1">
    <property type="nucleotide sequence ID" value="NZ_VJXR01000142.1"/>
</dbReference>
<dbReference type="EMBL" id="VJXR01000142">
    <property type="protein sequence ID" value="TRW42782.1"/>
    <property type="molecule type" value="Genomic_DNA"/>
</dbReference>
<reference evidence="2 3" key="1">
    <citation type="submission" date="2019-07" db="EMBL/GenBank/DDBJ databases">
        <title>Georgenia wutianyii sp. nov. and Georgenia *** sp. nov. isolated from plateau pika (Ochotona curzoniae) in the Qinghai-Tibet plateau of China.</title>
        <authorList>
            <person name="Tian Z."/>
        </authorList>
    </citation>
    <scope>NUCLEOTIDE SEQUENCE [LARGE SCALE GENOMIC DNA]</scope>
    <source>
        <strain evidence="2 3">Z446</strain>
    </source>
</reference>
<evidence type="ECO:0000313" key="2">
    <source>
        <dbReference type="EMBL" id="TRW42782.1"/>
    </source>
</evidence>
<feature type="compositionally biased region" description="Acidic residues" evidence="1">
    <location>
        <begin position="48"/>
        <end position="59"/>
    </location>
</feature>
<name>A0A552WJ47_9MICO</name>
<keyword evidence="3" id="KW-1185">Reference proteome</keyword>
<protein>
    <submittedName>
        <fullName evidence="2">Uncharacterized protein</fullName>
    </submittedName>
</protein>
<evidence type="ECO:0000256" key="1">
    <source>
        <dbReference type="SAM" id="MobiDB-lite"/>
    </source>
</evidence>
<organism evidence="2 3">
    <name type="scientific">Georgenia yuyongxinii</name>
    <dbReference type="NCBI Taxonomy" id="2589797"/>
    <lineage>
        <taxon>Bacteria</taxon>
        <taxon>Bacillati</taxon>
        <taxon>Actinomycetota</taxon>
        <taxon>Actinomycetes</taxon>
        <taxon>Micrococcales</taxon>
        <taxon>Bogoriellaceae</taxon>
        <taxon>Georgenia</taxon>
    </lineage>
</organism>
<dbReference type="Proteomes" id="UP000318693">
    <property type="component" value="Unassembled WGS sequence"/>
</dbReference>
<feature type="region of interest" description="Disordered" evidence="1">
    <location>
        <begin position="1"/>
        <end position="59"/>
    </location>
</feature>
<comment type="caution">
    <text evidence="2">The sequence shown here is derived from an EMBL/GenBank/DDBJ whole genome shotgun (WGS) entry which is preliminary data.</text>
</comment>
<evidence type="ECO:0000313" key="3">
    <source>
        <dbReference type="Proteomes" id="UP000318693"/>
    </source>
</evidence>
<accession>A0A552WJ47</accession>
<gene>
    <name evidence="2" type="ORF">FJ693_20215</name>
</gene>
<dbReference type="AlphaFoldDB" id="A0A552WJ47"/>
<sequence length="59" mass="5937">MSMDSQEPSEAAGPEEAKDAQTAPPEEGGVPNPETGAGIGAGKSSSFEAEEDADTEADR</sequence>
<proteinExistence type="predicted"/>